<evidence type="ECO:0000313" key="2">
    <source>
        <dbReference type="EMBL" id="MPY56004.1"/>
    </source>
</evidence>
<protein>
    <submittedName>
        <fullName evidence="2">Uncharacterized protein</fullName>
    </submittedName>
</protein>
<gene>
    <name evidence="2" type="ORF">FNH08_02005</name>
</gene>
<evidence type="ECO:0000313" key="3">
    <source>
        <dbReference type="Proteomes" id="UP000400924"/>
    </source>
</evidence>
<sequence>MSELDALQQVFDTGSPSHSLHSARERFRRRLRRDLGILGQRSHDAQRDGLASLPQFLHEAVHAELRDLCGHVISHALGKFDGPGHRTRADPVD</sequence>
<name>A0A5N8XA23_9ACTN</name>
<dbReference type="Proteomes" id="UP000400924">
    <property type="component" value="Unassembled WGS sequence"/>
</dbReference>
<dbReference type="AlphaFoldDB" id="A0A5N8XA23"/>
<organism evidence="2 3">
    <name type="scientific">Streptomyces spongiae</name>
    <dbReference type="NCBI Taxonomy" id="565072"/>
    <lineage>
        <taxon>Bacteria</taxon>
        <taxon>Bacillati</taxon>
        <taxon>Actinomycetota</taxon>
        <taxon>Actinomycetes</taxon>
        <taxon>Kitasatosporales</taxon>
        <taxon>Streptomycetaceae</taxon>
        <taxon>Streptomyces</taxon>
    </lineage>
</organism>
<dbReference type="EMBL" id="VJZC01000006">
    <property type="protein sequence ID" value="MPY56004.1"/>
    <property type="molecule type" value="Genomic_DNA"/>
</dbReference>
<proteinExistence type="predicted"/>
<feature type="compositionally biased region" description="Polar residues" evidence="1">
    <location>
        <begin position="10"/>
        <end position="20"/>
    </location>
</feature>
<reference evidence="2 3" key="1">
    <citation type="submission" date="2019-07" db="EMBL/GenBank/DDBJ databases">
        <title>New species of Amycolatopsis and Streptomyces.</title>
        <authorList>
            <person name="Duangmal K."/>
            <person name="Teo W.F.A."/>
            <person name="Lipun K."/>
        </authorList>
    </citation>
    <scope>NUCLEOTIDE SEQUENCE [LARGE SCALE GENOMIC DNA]</scope>
    <source>
        <strain evidence="2 3">NBRC 106415</strain>
    </source>
</reference>
<comment type="caution">
    <text evidence="2">The sequence shown here is derived from an EMBL/GenBank/DDBJ whole genome shotgun (WGS) entry which is preliminary data.</text>
</comment>
<keyword evidence="3" id="KW-1185">Reference proteome</keyword>
<evidence type="ECO:0000256" key="1">
    <source>
        <dbReference type="SAM" id="MobiDB-lite"/>
    </source>
</evidence>
<accession>A0A5N8XA23</accession>
<feature type="region of interest" description="Disordered" evidence="1">
    <location>
        <begin position="1"/>
        <end position="23"/>
    </location>
</feature>